<dbReference type="Proteomes" id="UP000613266">
    <property type="component" value="Unassembled WGS sequence"/>
</dbReference>
<dbReference type="GO" id="GO:0015628">
    <property type="term" value="P:protein secretion by the type II secretion system"/>
    <property type="evidence" value="ECO:0007669"/>
    <property type="project" value="InterPro"/>
</dbReference>
<dbReference type="SUPFAM" id="SSF54523">
    <property type="entry name" value="Pili subunits"/>
    <property type="match status" value="1"/>
</dbReference>
<keyword evidence="8" id="KW-0472">Membrane</keyword>
<dbReference type="AlphaFoldDB" id="A0A931IZH8"/>
<sequence length="179" mass="19030">MERNSTRRLGFSLFETLVTLVVLAALVALVGPALSQMAHRQRHQAQLQTLQADLQQARSMALSGLAPVRLRLEQLPDGSCYVVHRGPSGSCTCTEGGQAQCEPAGELLKTHWLPASSQLRIEGSVHQLVFHPRFGTASTAGTFAVLGPDNSKAALIVAITGRMRRCASANSGFGLPACV</sequence>
<comment type="similarity">
    <text evidence="9">Belongs to the GSP H family.</text>
</comment>
<name>A0A931IZH8_9BURK</name>
<comment type="subcellular location">
    <subcellularLocation>
        <location evidence="1">Cell inner membrane</location>
        <topology evidence="1">Single-pass membrane protein</topology>
    </subcellularLocation>
</comment>
<keyword evidence="6" id="KW-0812">Transmembrane</keyword>
<keyword evidence="7" id="KW-1133">Transmembrane helix</keyword>
<dbReference type="RefSeq" id="WP_198109201.1">
    <property type="nucleotide sequence ID" value="NZ_JAEDAK010000001.1"/>
</dbReference>
<evidence type="ECO:0000256" key="8">
    <source>
        <dbReference type="ARBA" id="ARBA00023136"/>
    </source>
</evidence>
<keyword evidence="3" id="KW-1003">Cell membrane</keyword>
<comment type="caution">
    <text evidence="12">The sequence shown here is derived from an EMBL/GenBank/DDBJ whole genome shotgun (WGS) entry which is preliminary data.</text>
</comment>
<evidence type="ECO:0000256" key="10">
    <source>
        <dbReference type="ARBA" id="ARBA00030775"/>
    </source>
</evidence>
<evidence type="ECO:0000256" key="1">
    <source>
        <dbReference type="ARBA" id="ARBA00004377"/>
    </source>
</evidence>
<evidence type="ECO:0000256" key="6">
    <source>
        <dbReference type="ARBA" id="ARBA00022692"/>
    </source>
</evidence>
<dbReference type="GO" id="GO:0005886">
    <property type="term" value="C:plasma membrane"/>
    <property type="evidence" value="ECO:0007669"/>
    <property type="project" value="UniProtKB-SubCell"/>
</dbReference>
<dbReference type="Gene3D" id="3.55.40.10">
    <property type="entry name" value="minor pseudopilin epsh domain"/>
    <property type="match status" value="1"/>
</dbReference>
<keyword evidence="13" id="KW-1185">Reference proteome</keyword>
<dbReference type="EMBL" id="JAEDAK010000001">
    <property type="protein sequence ID" value="MBH9575591.1"/>
    <property type="molecule type" value="Genomic_DNA"/>
</dbReference>
<accession>A0A931IZH8</accession>
<keyword evidence="4" id="KW-0488">Methylation</keyword>
<evidence type="ECO:0000256" key="3">
    <source>
        <dbReference type="ARBA" id="ARBA00022475"/>
    </source>
</evidence>
<dbReference type="InterPro" id="IPR045584">
    <property type="entry name" value="Pilin-like"/>
</dbReference>
<evidence type="ECO:0000256" key="4">
    <source>
        <dbReference type="ARBA" id="ARBA00022481"/>
    </source>
</evidence>
<proteinExistence type="inferred from homology"/>
<evidence type="ECO:0000256" key="2">
    <source>
        <dbReference type="ARBA" id="ARBA00021549"/>
    </source>
</evidence>
<dbReference type="GO" id="GO:0015627">
    <property type="term" value="C:type II protein secretion system complex"/>
    <property type="evidence" value="ECO:0007669"/>
    <property type="project" value="InterPro"/>
</dbReference>
<keyword evidence="5" id="KW-0997">Cell inner membrane</keyword>
<reference evidence="12" key="1">
    <citation type="submission" date="2020-12" db="EMBL/GenBank/DDBJ databases">
        <title>The genome sequence of Inhella sp. 1Y17.</title>
        <authorList>
            <person name="Liu Y."/>
        </authorList>
    </citation>
    <scope>NUCLEOTIDE SEQUENCE</scope>
    <source>
        <strain evidence="12">1Y17</strain>
    </source>
</reference>
<dbReference type="Pfam" id="PF12019">
    <property type="entry name" value="GspH"/>
    <property type="match status" value="1"/>
</dbReference>
<gene>
    <name evidence="12" type="ORF">I7X39_01610</name>
</gene>
<dbReference type="InterPro" id="IPR022346">
    <property type="entry name" value="T2SS_GspH"/>
</dbReference>
<evidence type="ECO:0000256" key="5">
    <source>
        <dbReference type="ARBA" id="ARBA00022519"/>
    </source>
</evidence>
<protein>
    <recommendedName>
        <fullName evidence="2">Type II secretion system protein H</fullName>
    </recommendedName>
    <alternativeName>
        <fullName evidence="10">General secretion pathway protein H</fullName>
    </alternativeName>
</protein>
<evidence type="ECO:0000259" key="11">
    <source>
        <dbReference type="Pfam" id="PF12019"/>
    </source>
</evidence>
<evidence type="ECO:0000256" key="7">
    <source>
        <dbReference type="ARBA" id="ARBA00022989"/>
    </source>
</evidence>
<evidence type="ECO:0000256" key="9">
    <source>
        <dbReference type="ARBA" id="ARBA00025772"/>
    </source>
</evidence>
<evidence type="ECO:0000313" key="13">
    <source>
        <dbReference type="Proteomes" id="UP000613266"/>
    </source>
</evidence>
<organism evidence="12 13">
    <name type="scientific">Inhella proteolytica</name>
    <dbReference type="NCBI Taxonomy" id="2795029"/>
    <lineage>
        <taxon>Bacteria</taxon>
        <taxon>Pseudomonadati</taxon>
        <taxon>Pseudomonadota</taxon>
        <taxon>Betaproteobacteria</taxon>
        <taxon>Burkholderiales</taxon>
        <taxon>Sphaerotilaceae</taxon>
        <taxon>Inhella</taxon>
    </lineage>
</organism>
<evidence type="ECO:0000313" key="12">
    <source>
        <dbReference type="EMBL" id="MBH9575591.1"/>
    </source>
</evidence>
<feature type="domain" description="General secretion pathway GspH" evidence="11">
    <location>
        <begin position="48"/>
        <end position="159"/>
    </location>
</feature>